<feature type="region of interest" description="Disordered" evidence="1">
    <location>
        <begin position="35"/>
        <end position="59"/>
    </location>
</feature>
<accession>A0ABR9SFB9</accession>
<dbReference type="EMBL" id="JADDOJ010000023">
    <property type="protein sequence ID" value="MBE7940457.1"/>
    <property type="molecule type" value="Genomic_DNA"/>
</dbReference>
<dbReference type="Proteomes" id="UP000715965">
    <property type="component" value="Unassembled WGS sequence"/>
</dbReference>
<evidence type="ECO:0000256" key="1">
    <source>
        <dbReference type="SAM" id="MobiDB-lite"/>
    </source>
</evidence>
<reference evidence="2 3" key="1">
    <citation type="submission" date="2020-10" db="EMBL/GenBank/DDBJ databases">
        <title>Draft genome of Ramlibacter aquaticus LMG 30558.</title>
        <authorList>
            <person name="Props R."/>
        </authorList>
    </citation>
    <scope>NUCLEOTIDE SEQUENCE [LARGE SCALE GENOMIC DNA]</scope>
    <source>
        <strain evidence="2 3">LMG 30558</strain>
    </source>
</reference>
<keyword evidence="3" id="KW-1185">Reference proteome</keyword>
<comment type="caution">
    <text evidence="2">The sequence shown here is derived from an EMBL/GenBank/DDBJ whole genome shotgun (WGS) entry which is preliminary data.</text>
</comment>
<name>A0ABR9SFB9_9BURK</name>
<protein>
    <recommendedName>
        <fullName evidence="4">Heat induced stress protein YflT</fullName>
    </recommendedName>
</protein>
<dbReference type="RefSeq" id="WP_193780000.1">
    <property type="nucleotide sequence ID" value="NZ_JADDOJ010000023.1"/>
</dbReference>
<evidence type="ECO:0000313" key="3">
    <source>
        <dbReference type="Proteomes" id="UP000715965"/>
    </source>
</evidence>
<sequence length="173" mass="18443">MQTVISAFKDSDTAQRALNRLVQAGFARQDVHIQEPPAGEPGTGLPPEASRQLMGSAEREVAASPGGLASYGRFFASLFGLDAPARGHARVYSQAVQAGHSVVVVDATDEEQASRAVELMHDLGAIDVHQNAQGQGWDAAGDTPHRMDRGGVRVFPRASTRPLREELQEAAPH</sequence>
<proteinExistence type="predicted"/>
<organism evidence="2 3">
    <name type="scientific">Ramlibacter aquaticus</name>
    <dbReference type="NCBI Taxonomy" id="2780094"/>
    <lineage>
        <taxon>Bacteria</taxon>
        <taxon>Pseudomonadati</taxon>
        <taxon>Pseudomonadota</taxon>
        <taxon>Betaproteobacteria</taxon>
        <taxon>Burkholderiales</taxon>
        <taxon>Comamonadaceae</taxon>
        <taxon>Ramlibacter</taxon>
    </lineage>
</organism>
<evidence type="ECO:0000313" key="2">
    <source>
        <dbReference type="EMBL" id="MBE7940457.1"/>
    </source>
</evidence>
<gene>
    <name evidence="2" type="ORF">IM725_07730</name>
</gene>
<evidence type="ECO:0008006" key="4">
    <source>
        <dbReference type="Google" id="ProtNLM"/>
    </source>
</evidence>